<dbReference type="GeneID" id="68093372"/>
<proteinExistence type="predicted"/>
<organism evidence="1 2">
    <name type="scientific">Naegleria lovaniensis</name>
    <name type="common">Amoeba</name>
    <dbReference type="NCBI Taxonomy" id="51637"/>
    <lineage>
        <taxon>Eukaryota</taxon>
        <taxon>Discoba</taxon>
        <taxon>Heterolobosea</taxon>
        <taxon>Tetramitia</taxon>
        <taxon>Eutetramitia</taxon>
        <taxon>Vahlkampfiidae</taxon>
        <taxon>Naegleria</taxon>
    </lineage>
</organism>
<dbReference type="InterPro" id="IPR029787">
    <property type="entry name" value="Nucleotide_cyclase"/>
</dbReference>
<evidence type="ECO:0000313" key="1">
    <source>
        <dbReference type="EMBL" id="KAG2388066.1"/>
    </source>
</evidence>
<sequence>MHHFPLFSIESIESIDRATLLHEATKIRFYNSVKASFKRIYPLFVIFRELTSLMKEIRSFIPETLLNDMTEERQEDEDRRREEQLIQMRAKIFQRQVSKNSVFSHQSIGSLSKGSNSIPSASIAASQHTEAVNRSIAVSAVTEKSVRSATSGKPVQLGLGLSSYIATTIVIQLRNYDGQCYPIITDLSAVFTMFFQKVQGVSRQFKGRCTIISPKIVMISFECGKNIEKNALMCALQLERQIEAVNEQLRDQVNLPTLQFGIGVSRSECLVGNIGTSQTKYAACIGNCPSNALRLASLNETFGTTILTDDSLLIALQGFVSRPVHMVMKKSIMKGVETLSLDDDDSKQTIYQLISEKQVNDDEWIYQLHQETEQSKYDKYSLAFEMLKGTVNPATLEEILQVLSQYIKADPTDKVFSLLYTQLIDIQKDELKHVEQRVKELCLDHCSAVKPITSNSIL</sequence>
<name>A0AA88GTF0_NAELO</name>
<evidence type="ECO:0008006" key="3">
    <source>
        <dbReference type="Google" id="ProtNLM"/>
    </source>
</evidence>
<keyword evidence="2" id="KW-1185">Reference proteome</keyword>
<protein>
    <recommendedName>
        <fullName evidence="3">Guanylate cyclase domain-containing protein</fullName>
    </recommendedName>
</protein>
<reference evidence="1 2" key="1">
    <citation type="journal article" date="2018" name="BMC Genomics">
        <title>The genome of Naegleria lovaniensis, the basis for a comparative approach to unravel pathogenicity factors of the human pathogenic amoeba N. fowleri.</title>
        <authorList>
            <person name="Liechti N."/>
            <person name="Schurch N."/>
            <person name="Bruggmann R."/>
            <person name="Wittwer M."/>
        </authorList>
    </citation>
    <scope>NUCLEOTIDE SEQUENCE [LARGE SCALE GENOMIC DNA]</scope>
    <source>
        <strain evidence="1 2">ATCC 30569</strain>
    </source>
</reference>
<evidence type="ECO:0000313" key="2">
    <source>
        <dbReference type="Proteomes" id="UP000816034"/>
    </source>
</evidence>
<dbReference type="Gene3D" id="3.30.70.1230">
    <property type="entry name" value="Nucleotide cyclase"/>
    <property type="match status" value="1"/>
</dbReference>
<dbReference type="RefSeq" id="XP_044552058.1">
    <property type="nucleotide sequence ID" value="XM_044699316.1"/>
</dbReference>
<dbReference type="Proteomes" id="UP000816034">
    <property type="component" value="Unassembled WGS sequence"/>
</dbReference>
<dbReference type="EMBL" id="PYSW02000011">
    <property type="protein sequence ID" value="KAG2388066.1"/>
    <property type="molecule type" value="Genomic_DNA"/>
</dbReference>
<dbReference type="SUPFAM" id="SSF55073">
    <property type="entry name" value="Nucleotide cyclase"/>
    <property type="match status" value="1"/>
</dbReference>
<accession>A0AA88GTF0</accession>
<gene>
    <name evidence="1" type="ORF">C9374_000916</name>
</gene>
<comment type="caution">
    <text evidence="1">The sequence shown here is derived from an EMBL/GenBank/DDBJ whole genome shotgun (WGS) entry which is preliminary data.</text>
</comment>
<dbReference type="AlphaFoldDB" id="A0AA88GTF0"/>